<feature type="domain" description="Formyl transferase N-terminal" evidence="9">
    <location>
        <begin position="3"/>
        <end position="171"/>
    </location>
</feature>
<evidence type="ECO:0000256" key="5">
    <source>
        <dbReference type="ARBA" id="ARBA00022679"/>
    </source>
</evidence>
<dbReference type="PANTHER" id="PTHR11138">
    <property type="entry name" value="METHIONYL-TRNA FORMYLTRANSFERASE"/>
    <property type="match status" value="1"/>
</dbReference>
<dbReference type="GO" id="GO:0004479">
    <property type="term" value="F:methionyl-tRNA formyltransferase activity"/>
    <property type="evidence" value="ECO:0007669"/>
    <property type="project" value="UniProtKB-UniRule"/>
</dbReference>
<accession>A0A556PRS8</accession>
<dbReference type="OrthoDB" id="9802815at2"/>
<sequence>MTKKIVFMGTPDFSVPILKMLIDSDYDVVAVVTQPDKPRGRKRQMTPSPVKAFALEHSVPVIQPVKIRTDFEEILQYEPDLIVTAAYGQILPKELLDVPPFGCINVHASLLPELRGGAPIHYAIMQGKKETGVTIMYMAEGMDTGDMISQEAIPIEENDHTGSLHDKLSIVGAGLLKKTLPAIFSNEVKATPQNHENATYAYTIKREEEKIDWQKTQEEIYNHIRGLHPWPVAYTTYKDQTIKIWWAEKVEQTSNGKPGEILRVEDGLFIGTADGKQLNITELQPAGKKRMKTEDFLRGSKDYFTVGEQLG</sequence>
<organism evidence="11 12">
    <name type="scientific">Allobacillus salarius</name>
    <dbReference type="NCBI Taxonomy" id="1955272"/>
    <lineage>
        <taxon>Bacteria</taxon>
        <taxon>Bacillati</taxon>
        <taxon>Bacillota</taxon>
        <taxon>Bacilli</taxon>
        <taxon>Bacillales</taxon>
        <taxon>Bacillaceae</taxon>
        <taxon>Allobacillus</taxon>
    </lineage>
</organism>
<evidence type="ECO:0000256" key="2">
    <source>
        <dbReference type="ARBA" id="ARBA00010699"/>
    </source>
</evidence>
<dbReference type="Proteomes" id="UP000316425">
    <property type="component" value="Unassembled WGS sequence"/>
</dbReference>
<dbReference type="Gene3D" id="3.40.50.170">
    <property type="entry name" value="Formyl transferase, N-terminal domain"/>
    <property type="match status" value="1"/>
</dbReference>
<dbReference type="InterPro" id="IPR002376">
    <property type="entry name" value="Formyl_transf_N"/>
</dbReference>
<dbReference type="SUPFAM" id="SSF53328">
    <property type="entry name" value="Formyltransferase"/>
    <property type="match status" value="1"/>
</dbReference>
<dbReference type="EC" id="2.1.2.9" evidence="3 8"/>
<dbReference type="PANTHER" id="PTHR11138:SF5">
    <property type="entry name" value="METHIONYL-TRNA FORMYLTRANSFERASE, MITOCHONDRIAL"/>
    <property type="match status" value="1"/>
</dbReference>
<name>A0A556PRS8_9BACI</name>
<dbReference type="GO" id="GO:0005829">
    <property type="term" value="C:cytosol"/>
    <property type="evidence" value="ECO:0007669"/>
    <property type="project" value="TreeGrafter"/>
</dbReference>
<dbReference type="InterPro" id="IPR037022">
    <property type="entry name" value="Formyl_trans_C_sf"/>
</dbReference>
<dbReference type="CDD" id="cd08646">
    <property type="entry name" value="FMT_core_Met-tRNA-FMT_N"/>
    <property type="match status" value="1"/>
</dbReference>
<protein>
    <recommendedName>
        <fullName evidence="4 8">Methionyl-tRNA formyltransferase</fullName>
        <ecNumber evidence="3 8">2.1.2.9</ecNumber>
    </recommendedName>
</protein>
<dbReference type="AlphaFoldDB" id="A0A556PRS8"/>
<comment type="function">
    <text evidence="1 8">Attaches a formyl group to the free amino group of methionyl-tRNA(fMet). The formyl group appears to play a dual role in the initiator identity of N-formylmethionyl-tRNA by promoting its recognition by IF2 and preventing the misappropriation of this tRNA by the elongation apparatus.</text>
</comment>
<dbReference type="EMBL" id="VMHE01000002">
    <property type="protein sequence ID" value="TSJ67092.1"/>
    <property type="molecule type" value="Genomic_DNA"/>
</dbReference>
<keyword evidence="5 8" id="KW-0808">Transferase</keyword>
<keyword evidence="6 8" id="KW-0648">Protein biosynthesis</keyword>
<evidence type="ECO:0000259" key="9">
    <source>
        <dbReference type="Pfam" id="PF00551"/>
    </source>
</evidence>
<feature type="binding site" evidence="8">
    <location>
        <begin position="109"/>
        <end position="112"/>
    </location>
    <ligand>
        <name>(6S)-5,6,7,8-tetrahydrofolate</name>
        <dbReference type="ChEBI" id="CHEBI:57453"/>
    </ligand>
</feature>
<dbReference type="NCBIfam" id="TIGR00460">
    <property type="entry name" value="fmt"/>
    <property type="match status" value="1"/>
</dbReference>
<proteinExistence type="inferred from homology"/>
<comment type="similarity">
    <text evidence="2 8">Belongs to the Fmt family.</text>
</comment>
<evidence type="ECO:0000256" key="1">
    <source>
        <dbReference type="ARBA" id="ARBA00002606"/>
    </source>
</evidence>
<dbReference type="RefSeq" id="WP_144087681.1">
    <property type="nucleotide sequence ID" value="NZ_VMHE01000002.1"/>
</dbReference>
<dbReference type="InterPro" id="IPR011034">
    <property type="entry name" value="Formyl_transferase-like_C_sf"/>
</dbReference>
<dbReference type="InterPro" id="IPR041711">
    <property type="entry name" value="Met-tRNA-FMT_N"/>
</dbReference>
<evidence type="ECO:0000259" key="10">
    <source>
        <dbReference type="Pfam" id="PF02911"/>
    </source>
</evidence>
<dbReference type="Pfam" id="PF02911">
    <property type="entry name" value="Formyl_trans_C"/>
    <property type="match status" value="1"/>
</dbReference>
<dbReference type="InterPro" id="IPR036477">
    <property type="entry name" value="Formyl_transf_N_sf"/>
</dbReference>
<dbReference type="CDD" id="cd08704">
    <property type="entry name" value="Met_tRNA_FMT_C"/>
    <property type="match status" value="1"/>
</dbReference>
<dbReference type="SUPFAM" id="SSF50486">
    <property type="entry name" value="FMT C-terminal domain-like"/>
    <property type="match status" value="1"/>
</dbReference>
<evidence type="ECO:0000256" key="4">
    <source>
        <dbReference type="ARBA" id="ARBA00016014"/>
    </source>
</evidence>
<evidence type="ECO:0000256" key="7">
    <source>
        <dbReference type="ARBA" id="ARBA00048558"/>
    </source>
</evidence>
<dbReference type="InterPro" id="IPR001555">
    <property type="entry name" value="GART_AS"/>
</dbReference>
<dbReference type="InterPro" id="IPR005794">
    <property type="entry name" value="Fmt"/>
</dbReference>
<evidence type="ECO:0000313" key="12">
    <source>
        <dbReference type="Proteomes" id="UP000316425"/>
    </source>
</evidence>
<dbReference type="InterPro" id="IPR005793">
    <property type="entry name" value="Formyl_trans_C"/>
</dbReference>
<dbReference type="Pfam" id="PF00551">
    <property type="entry name" value="Formyl_trans_N"/>
    <property type="match status" value="1"/>
</dbReference>
<feature type="domain" description="Formyl transferase C-terminal" evidence="10">
    <location>
        <begin position="204"/>
        <end position="300"/>
    </location>
</feature>
<keyword evidence="12" id="KW-1185">Reference proteome</keyword>
<dbReference type="InterPro" id="IPR044135">
    <property type="entry name" value="Met-tRNA-FMT_C"/>
</dbReference>
<evidence type="ECO:0000256" key="3">
    <source>
        <dbReference type="ARBA" id="ARBA00012261"/>
    </source>
</evidence>
<dbReference type="FunFam" id="3.40.50.170:FF:000004">
    <property type="entry name" value="Methionyl-tRNA formyltransferase"/>
    <property type="match status" value="1"/>
</dbReference>
<dbReference type="HAMAP" id="MF_00182">
    <property type="entry name" value="Formyl_trans"/>
    <property type="match status" value="1"/>
</dbReference>
<gene>
    <name evidence="8" type="primary">fmt</name>
    <name evidence="11" type="ORF">FPQ13_02220</name>
</gene>
<dbReference type="Gene3D" id="3.10.25.10">
    <property type="entry name" value="Formyl transferase, C-terminal domain"/>
    <property type="match status" value="1"/>
</dbReference>
<evidence type="ECO:0000256" key="6">
    <source>
        <dbReference type="ARBA" id="ARBA00022917"/>
    </source>
</evidence>
<reference evidence="11 12" key="1">
    <citation type="submission" date="2019-07" db="EMBL/GenBank/DDBJ databases">
        <title>Allobacillus sp. nov. SKP isolated from shrimp paste of Euphausiacea.</title>
        <authorList>
            <person name="Kanchanasin P."/>
            <person name="Tanasupawat S."/>
            <person name="Shi W."/>
            <person name="Wu L."/>
            <person name="Ma J."/>
        </authorList>
    </citation>
    <scope>NUCLEOTIDE SEQUENCE [LARGE SCALE GENOMIC DNA]</scope>
    <source>
        <strain evidence="11 12">SKP4-8</strain>
    </source>
</reference>
<dbReference type="PROSITE" id="PS00373">
    <property type="entry name" value="GART"/>
    <property type="match status" value="1"/>
</dbReference>
<comment type="caution">
    <text evidence="11">The sequence shown here is derived from an EMBL/GenBank/DDBJ whole genome shotgun (WGS) entry which is preliminary data.</text>
</comment>
<evidence type="ECO:0000313" key="11">
    <source>
        <dbReference type="EMBL" id="TSJ67092.1"/>
    </source>
</evidence>
<comment type="catalytic activity">
    <reaction evidence="7 8">
        <text>L-methionyl-tRNA(fMet) + (6R)-10-formyltetrahydrofolate = N-formyl-L-methionyl-tRNA(fMet) + (6S)-5,6,7,8-tetrahydrofolate + H(+)</text>
        <dbReference type="Rhea" id="RHEA:24380"/>
        <dbReference type="Rhea" id="RHEA-COMP:9952"/>
        <dbReference type="Rhea" id="RHEA-COMP:9953"/>
        <dbReference type="ChEBI" id="CHEBI:15378"/>
        <dbReference type="ChEBI" id="CHEBI:57453"/>
        <dbReference type="ChEBI" id="CHEBI:78530"/>
        <dbReference type="ChEBI" id="CHEBI:78844"/>
        <dbReference type="ChEBI" id="CHEBI:195366"/>
        <dbReference type="EC" id="2.1.2.9"/>
    </reaction>
</comment>
<evidence type="ECO:0000256" key="8">
    <source>
        <dbReference type="HAMAP-Rule" id="MF_00182"/>
    </source>
</evidence>